<dbReference type="Proteomes" id="UP000054270">
    <property type="component" value="Unassembled WGS sequence"/>
</dbReference>
<feature type="transmembrane region" description="Helical" evidence="1">
    <location>
        <begin position="81"/>
        <end position="102"/>
    </location>
</feature>
<keyword evidence="1" id="KW-0812">Transmembrane</keyword>
<proteinExistence type="predicted"/>
<dbReference type="AlphaFoldDB" id="A0A0D2P262"/>
<dbReference type="OrthoDB" id="3259878at2759"/>
<dbReference type="STRING" id="945553.A0A0D2P262"/>
<reference evidence="3" key="1">
    <citation type="submission" date="2014-04" db="EMBL/GenBank/DDBJ databases">
        <title>Evolutionary Origins and Diversification of the Mycorrhizal Mutualists.</title>
        <authorList>
            <consortium name="DOE Joint Genome Institute"/>
            <consortium name="Mycorrhizal Genomics Consortium"/>
            <person name="Kohler A."/>
            <person name="Kuo A."/>
            <person name="Nagy L.G."/>
            <person name="Floudas D."/>
            <person name="Copeland A."/>
            <person name="Barry K.W."/>
            <person name="Cichocki N."/>
            <person name="Veneault-Fourrey C."/>
            <person name="LaButti K."/>
            <person name="Lindquist E.A."/>
            <person name="Lipzen A."/>
            <person name="Lundell T."/>
            <person name="Morin E."/>
            <person name="Murat C."/>
            <person name="Riley R."/>
            <person name="Ohm R."/>
            <person name="Sun H."/>
            <person name="Tunlid A."/>
            <person name="Henrissat B."/>
            <person name="Grigoriev I.V."/>
            <person name="Hibbett D.S."/>
            <person name="Martin F."/>
        </authorList>
    </citation>
    <scope>NUCLEOTIDE SEQUENCE [LARGE SCALE GENOMIC DNA]</scope>
    <source>
        <strain evidence="3">FD-334 SS-4</strain>
    </source>
</reference>
<protein>
    <submittedName>
        <fullName evidence="2">Uncharacterized protein</fullName>
    </submittedName>
</protein>
<accession>A0A0D2P262</accession>
<keyword evidence="1" id="KW-1133">Transmembrane helix</keyword>
<evidence type="ECO:0000313" key="3">
    <source>
        <dbReference type="Proteomes" id="UP000054270"/>
    </source>
</evidence>
<evidence type="ECO:0000313" key="2">
    <source>
        <dbReference type="EMBL" id="KJA14660.1"/>
    </source>
</evidence>
<name>A0A0D2P262_HYPSF</name>
<keyword evidence="1" id="KW-0472">Membrane</keyword>
<sequence>MSRPATRQHRLPKRSEYALVPAPLDLTLPLVAEKAPLPAIIVTPSSPSSTRDFAIAFLAPPAAPAQAHSLRQRLAAHASGARVRVVALLLLVLVVLAFHAAVRLPRLALGAEAGEVQAWLAPGGHTHALEDAGLL</sequence>
<evidence type="ECO:0000256" key="1">
    <source>
        <dbReference type="SAM" id="Phobius"/>
    </source>
</evidence>
<organism evidence="2 3">
    <name type="scientific">Hypholoma sublateritium (strain FD-334 SS-4)</name>
    <dbReference type="NCBI Taxonomy" id="945553"/>
    <lineage>
        <taxon>Eukaryota</taxon>
        <taxon>Fungi</taxon>
        <taxon>Dikarya</taxon>
        <taxon>Basidiomycota</taxon>
        <taxon>Agaricomycotina</taxon>
        <taxon>Agaricomycetes</taxon>
        <taxon>Agaricomycetidae</taxon>
        <taxon>Agaricales</taxon>
        <taxon>Agaricineae</taxon>
        <taxon>Strophariaceae</taxon>
        <taxon>Hypholoma</taxon>
    </lineage>
</organism>
<dbReference type="EMBL" id="KN817670">
    <property type="protein sequence ID" value="KJA14660.1"/>
    <property type="molecule type" value="Genomic_DNA"/>
</dbReference>
<keyword evidence="3" id="KW-1185">Reference proteome</keyword>
<gene>
    <name evidence="2" type="ORF">HYPSUDRAFT_48975</name>
</gene>